<proteinExistence type="predicted"/>
<dbReference type="InterPro" id="IPR050706">
    <property type="entry name" value="Cyclic-di-GMP_PDE-like"/>
</dbReference>
<comment type="caution">
    <text evidence="4">The sequence shown here is derived from an EMBL/GenBank/DDBJ whole genome shotgun (WGS) entry which is preliminary data.</text>
</comment>
<feature type="domain" description="EAL" evidence="2">
    <location>
        <begin position="596"/>
        <end position="846"/>
    </location>
</feature>
<dbReference type="InterPro" id="IPR029787">
    <property type="entry name" value="Nucleotide_cyclase"/>
</dbReference>
<keyword evidence="1" id="KW-1133">Transmembrane helix</keyword>
<dbReference type="SMART" id="SM00052">
    <property type="entry name" value="EAL"/>
    <property type="match status" value="1"/>
</dbReference>
<dbReference type="SMART" id="SM00267">
    <property type="entry name" value="GGDEF"/>
    <property type="match status" value="1"/>
</dbReference>
<dbReference type="RefSeq" id="WP_078687801.1">
    <property type="nucleotide sequence ID" value="NZ_FNWT01000009.1"/>
</dbReference>
<dbReference type="SUPFAM" id="SSF55073">
    <property type="entry name" value="Nucleotide cyclase"/>
    <property type="match status" value="1"/>
</dbReference>
<feature type="transmembrane region" description="Helical" evidence="1">
    <location>
        <begin position="390"/>
        <end position="412"/>
    </location>
</feature>
<dbReference type="InterPro" id="IPR035919">
    <property type="entry name" value="EAL_sf"/>
</dbReference>
<dbReference type="CDD" id="cd01948">
    <property type="entry name" value="EAL"/>
    <property type="match status" value="1"/>
</dbReference>
<dbReference type="PROSITE" id="PS50883">
    <property type="entry name" value="EAL"/>
    <property type="match status" value="1"/>
</dbReference>
<dbReference type="PROSITE" id="PS50887">
    <property type="entry name" value="GGDEF"/>
    <property type="match status" value="1"/>
</dbReference>
<dbReference type="CDD" id="cd01949">
    <property type="entry name" value="GGDEF"/>
    <property type="match status" value="1"/>
</dbReference>
<evidence type="ECO:0000313" key="5">
    <source>
        <dbReference type="Proteomes" id="UP000199135"/>
    </source>
</evidence>
<dbReference type="InterPro" id="IPR007487">
    <property type="entry name" value="ABC_transpt-TYRBP-like"/>
</dbReference>
<dbReference type="NCBIfam" id="TIGR00254">
    <property type="entry name" value="GGDEF"/>
    <property type="match status" value="1"/>
</dbReference>
<dbReference type="Gene3D" id="3.30.70.270">
    <property type="match status" value="1"/>
</dbReference>
<protein>
    <submittedName>
        <fullName evidence="4">Diguanylate cyclase (GGDEF) domain-containing protein</fullName>
    </submittedName>
</protein>
<feature type="transmembrane region" description="Helical" evidence="1">
    <location>
        <begin position="30"/>
        <end position="50"/>
    </location>
</feature>
<sequence>MTAEMNNSEFVESSADSSKYEKKRSVGYHILRISLFLTAAVCAVIGMFLLNQNTNHQVEVETVANEVIRLEGQARVLLIMSYDDSHATVPYERKGVLDYMKRSGVEVDVEYMDTKAYPVGSPAYDAWKRTMAEKISSSDSYNAIICADDDALTFVEQNHDTLFRGLPVVFFGVNDFDHATRATQSGYETGIYENSSLADTMRAASILLPGANKFLAIVDNTSTGRGSCSTFESLKSEFSGFEFNIVNTSELTHDELGERLSNVGDDTIVIHLASYEDADGNVYSLDESSHYVAEKCSRPVFRDSIGGVGEGICGSGFVDYEKQGAQAAEMCIQILNGELPGNLPLVTDATPSYIYDAKVLDRFGLDKSDVPVDAIMINEHGISWQSVRPILFPVFLLLLAVTFILAFAYIGYARSLRDSLEILESRNNLRYRLFHDILTDLPNRQALMQFLHDEKDGSIQSIVSIDLNDFGDINDSYGHDCGDYVLKEIGRRLSEIDSKLLVRSAGDEFILVLGERVEPKSALLVQIMNVFAEKVAFGDSVLDIEASYGVANWDESMDESSIVQCVDLAIRNAKVVGGGDSVFFYDEQMKRDMERKLEITDYLKRAIAEESPVVLFQPQVNTYDKTVYGYEALVRLKDNAYFPDQFIPVAEAAGLVSSIDRIVTKKVIQQQAAWRAEGREMKVVSINYSAAQLRDETYCDFVESLLREYDVEPRYLKIEITESMMLENEGLAEELFSRLEQMGISLALDDFGTGYSSLYRMATTPAEYVKLDKSLVDTYMVPGKEDFIDHLTQLIHGIDKKIIVEGVETAEQYAICKRLGCDIIQGYFFARPLPSAEAGAFDPKTVA</sequence>
<evidence type="ECO:0000259" key="2">
    <source>
        <dbReference type="PROSITE" id="PS50883"/>
    </source>
</evidence>
<organism evidence="4 5">
    <name type="scientific">Parafannyhessea umbonata</name>
    <dbReference type="NCBI Taxonomy" id="604330"/>
    <lineage>
        <taxon>Bacteria</taxon>
        <taxon>Bacillati</taxon>
        <taxon>Actinomycetota</taxon>
        <taxon>Coriobacteriia</taxon>
        <taxon>Coriobacteriales</taxon>
        <taxon>Atopobiaceae</taxon>
        <taxon>Parafannyhessea</taxon>
    </lineage>
</organism>
<gene>
    <name evidence="4" type="ORF">SAMN05216447_1095</name>
</gene>
<dbReference type="Pfam" id="PF00563">
    <property type="entry name" value="EAL"/>
    <property type="match status" value="1"/>
</dbReference>
<accession>A0A1H6JU37</accession>
<dbReference type="Gene3D" id="3.20.20.450">
    <property type="entry name" value="EAL domain"/>
    <property type="match status" value="1"/>
</dbReference>
<evidence type="ECO:0000313" key="4">
    <source>
        <dbReference type="EMBL" id="SEH64495.1"/>
    </source>
</evidence>
<dbReference type="Pfam" id="PF04392">
    <property type="entry name" value="ABC_sub_bind"/>
    <property type="match status" value="1"/>
</dbReference>
<dbReference type="Pfam" id="PF00990">
    <property type="entry name" value="GGDEF"/>
    <property type="match status" value="1"/>
</dbReference>
<dbReference type="PANTHER" id="PTHR33121">
    <property type="entry name" value="CYCLIC DI-GMP PHOSPHODIESTERASE PDEF"/>
    <property type="match status" value="1"/>
</dbReference>
<dbReference type="EMBL" id="FNWT01000009">
    <property type="protein sequence ID" value="SEH64495.1"/>
    <property type="molecule type" value="Genomic_DNA"/>
</dbReference>
<keyword evidence="5" id="KW-1185">Reference proteome</keyword>
<reference evidence="4 5" key="1">
    <citation type="submission" date="2016-10" db="EMBL/GenBank/DDBJ databases">
        <authorList>
            <person name="Varghese N."/>
            <person name="Submissions S."/>
        </authorList>
    </citation>
    <scope>NUCLEOTIDE SEQUENCE [LARGE SCALE GENOMIC DNA]</scope>
    <source>
        <strain evidence="4 5">WCP15</strain>
    </source>
</reference>
<feature type="domain" description="GGDEF" evidence="3">
    <location>
        <begin position="458"/>
        <end position="587"/>
    </location>
</feature>
<keyword evidence="1" id="KW-0812">Transmembrane</keyword>
<dbReference type="InterPro" id="IPR001633">
    <property type="entry name" value="EAL_dom"/>
</dbReference>
<dbReference type="SUPFAM" id="SSF141868">
    <property type="entry name" value="EAL domain-like"/>
    <property type="match status" value="1"/>
</dbReference>
<keyword evidence="1" id="KW-0472">Membrane</keyword>
<dbReference type="PANTHER" id="PTHR33121:SF70">
    <property type="entry name" value="SIGNALING PROTEIN YKOW"/>
    <property type="match status" value="1"/>
</dbReference>
<evidence type="ECO:0000256" key="1">
    <source>
        <dbReference type="SAM" id="Phobius"/>
    </source>
</evidence>
<evidence type="ECO:0000259" key="3">
    <source>
        <dbReference type="PROSITE" id="PS50887"/>
    </source>
</evidence>
<name>A0A1H6JU37_9ACTN</name>
<dbReference type="InterPro" id="IPR000160">
    <property type="entry name" value="GGDEF_dom"/>
</dbReference>
<dbReference type="InterPro" id="IPR043128">
    <property type="entry name" value="Rev_trsase/Diguanyl_cyclase"/>
</dbReference>
<dbReference type="Gene3D" id="3.40.50.2300">
    <property type="match status" value="2"/>
</dbReference>
<dbReference type="Proteomes" id="UP000199135">
    <property type="component" value="Unassembled WGS sequence"/>
</dbReference>